<evidence type="ECO:0000313" key="12">
    <source>
        <dbReference type="Proteomes" id="UP001152836"/>
    </source>
</evidence>
<keyword evidence="12" id="KW-1185">Reference proteome</keyword>
<evidence type="ECO:0000256" key="9">
    <source>
        <dbReference type="SAM" id="Phobius"/>
    </source>
</evidence>
<reference evidence="11" key="1">
    <citation type="submission" date="2022-06" db="EMBL/GenBank/DDBJ databases">
        <authorList>
            <person name="Andreotti S."/>
            <person name="Wyler E."/>
        </authorList>
    </citation>
    <scope>NUCLEOTIDE SEQUENCE</scope>
</reference>
<evidence type="ECO:0000256" key="6">
    <source>
        <dbReference type="ARBA" id="ARBA00022989"/>
    </source>
</evidence>
<evidence type="ECO:0000256" key="1">
    <source>
        <dbReference type="ARBA" id="ARBA00004167"/>
    </source>
</evidence>
<evidence type="ECO:0000256" key="7">
    <source>
        <dbReference type="ARBA" id="ARBA00023136"/>
    </source>
</evidence>
<dbReference type="GO" id="GO:0031849">
    <property type="term" value="F:olfactory receptor binding"/>
    <property type="evidence" value="ECO:0007669"/>
    <property type="project" value="TreeGrafter"/>
</dbReference>
<name>A0AAU9YSF8_PHORO</name>
<evidence type="ECO:0000256" key="2">
    <source>
        <dbReference type="ARBA" id="ARBA00022692"/>
    </source>
</evidence>
<dbReference type="GO" id="GO:0005737">
    <property type="term" value="C:cytoplasm"/>
    <property type="evidence" value="ECO:0007669"/>
    <property type="project" value="TreeGrafter"/>
</dbReference>
<dbReference type="PANTHER" id="PTHR14402:SF9">
    <property type="entry name" value="RECEPTOR-TRANSPORTING PROTEIN 3"/>
    <property type="match status" value="1"/>
</dbReference>
<keyword evidence="7 9" id="KW-0472">Membrane</keyword>
<accession>A0AAU9YSF8</accession>
<organism evidence="11 12">
    <name type="scientific">Phodopus roborovskii</name>
    <name type="common">Roborovski's desert hamster</name>
    <name type="synonym">Cricetulus roborovskii</name>
    <dbReference type="NCBI Taxonomy" id="109678"/>
    <lineage>
        <taxon>Eukaryota</taxon>
        <taxon>Metazoa</taxon>
        <taxon>Chordata</taxon>
        <taxon>Craniata</taxon>
        <taxon>Vertebrata</taxon>
        <taxon>Euteleostomi</taxon>
        <taxon>Mammalia</taxon>
        <taxon>Eutheria</taxon>
        <taxon>Euarchontoglires</taxon>
        <taxon>Glires</taxon>
        <taxon>Rodentia</taxon>
        <taxon>Myomorpha</taxon>
        <taxon>Muroidea</taxon>
        <taxon>Cricetidae</taxon>
        <taxon>Cricetinae</taxon>
        <taxon>Phodopus</taxon>
    </lineage>
</organism>
<gene>
    <name evidence="11" type="primary">Rtp3</name>
    <name evidence="11" type="ORF">PHOROB_LOCUS1509</name>
</gene>
<keyword evidence="3" id="KW-0479">Metal-binding</keyword>
<dbReference type="Pfam" id="PF13695">
    <property type="entry name" value="Zn_ribbon_3CxxC"/>
    <property type="match status" value="1"/>
</dbReference>
<dbReference type="PANTHER" id="PTHR14402">
    <property type="entry name" value="RECEPTOR TRANSPORTING PROTEIN"/>
    <property type="match status" value="1"/>
</dbReference>
<proteinExistence type="predicted"/>
<dbReference type="InterPro" id="IPR027377">
    <property type="entry name" value="ZAR1/RTP1-5-like_Znf-3CxxC"/>
</dbReference>
<dbReference type="GO" id="GO:0016020">
    <property type="term" value="C:membrane"/>
    <property type="evidence" value="ECO:0007669"/>
    <property type="project" value="UniProtKB-SubCell"/>
</dbReference>
<dbReference type="AlphaFoldDB" id="A0AAU9YSF8"/>
<feature type="transmembrane region" description="Helical" evidence="9">
    <location>
        <begin position="504"/>
        <end position="520"/>
    </location>
</feature>
<dbReference type="SMART" id="SM01328">
    <property type="entry name" value="zf-3CxxC"/>
    <property type="match status" value="1"/>
</dbReference>
<sequence>MMEEDVEVWQQVFQELIQEVKPWHKWTLVPDKDLLPDVLKPGWTQYQQKTFARFCCSSCSRSWASGCVLMVFHMFWCEKMGKGQVKMRAFAQRCNKCPKAPFMAPEFTWDNISRILNNLLFRILKKCYREGFEQMGEIPLLADTSLEGPHDSNNCEACLQGFCTQRGLGLASKPLAGPLSPTFSKSTKEPKVTATCSNVPCSQPSSIVGKPQASNVDPKINNPTKADRKVSHTSSPSTMILTTQQLSLVSSLTSRCVIQMPSPIKSSRTADVGNKKARSKTQKALSPSSSFVPPTYSYAPPTSSSYAPPTFSSCAPPTSSSYAPPTFSSFVPPISSSCAPPTSSSYAPPTFSSCAPPTSSSYAPPTSSSCAPPTFSSCAPPTSSSYAPPTSSSCAPPTSSSCAPPTPSFVVSPRAAATPSRVVRSSWSPPTHSTYQVERSSHTQPPSESSCCKACCEGCGECFCQCWECFCQCWECFCQCFGQSCLACCKGFGYCMSYRLCQRLVFLIFIAGVVILYIKYGM</sequence>
<dbReference type="EMBL" id="CALSGD010000279">
    <property type="protein sequence ID" value="CAH6777614.1"/>
    <property type="molecule type" value="Genomic_DNA"/>
</dbReference>
<keyword evidence="4" id="KW-0863">Zinc-finger</keyword>
<keyword evidence="6 9" id="KW-1133">Transmembrane helix</keyword>
<dbReference type="InterPro" id="IPR026096">
    <property type="entry name" value="R-trans_p"/>
</dbReference>
<dbReference type="GO" id="GO:0006612">
    <property type="term" value="P:protein targeting to membrane"/>
    <property type="evidence" value="ECO:0007669"/>
    <property type="project" value="TreeGrafter"/>
</dbReference>
<dbReference type="GO" id="GO:0001580">
    <property type="term" value="P:detection of chemical stimulus involved in sensory perception of bitter taste"/>
    <property type="evidence" value="ECO:0007669"/>
    <property type="project" value="TreeGrafter"/>
</dbReference>
<evidence type="ECO:0000256" key="3">
    <source>
        <dbReference type="ARBA" id="ARBA00022723"/>
    </source>
</evidence>
<dbReference type="Proteomes" id="UP001152836">
    <property type="component" value="Unassembled WGS sequence"/>
</dbReference>
<protein>
    <submittedName>
        <fullName evidence="11">Rtp3 protein</fullName>
    </submittedName>
</protein>
<feature type="region of interest" description="Disordered" evidence="8">
    <location>
        <begin position="264"/>
        <end position="290"/>
    </location>
</feature>
<keyword evidence="5" id="KW-0862">Zinc</keyword>
<evidence type="ECO:0000256" key="5">
    <source>
        <dbReference type="ARBA" id="ARBA00022833"/>
    </source>
</evidence>
<dbReference type="GO" id="GO:0008270">
    <property type="term" value="F:zinc ion binding"/>
    <property type="evidence" value="ECO:0007669"/>
    <property type="project" value="UniProtKB-KW"/>
</dbReference>
<evidence type="ECO:0000259" key="10">
    <source>
        <dbReference type="SMART" id="SM01328"/>
    </source>
</evidence>
<feature type="region of interest" description="Disordered" evidence="8">
    <location>
        <begin position="206"/>
        <end position="236"/>
    </location>
</feature>
<keyword evidence="2 9" id="KW-0812">Transmembrane</keyword>
<comment type="caution">
    <text evidence="11">The sequence shown here is derived from an EMBL/GenBank/DDBJ whole genome shotgun (WGS) entry which is preliminary data.</text>
</comment>
<feature type="domain" description="3CxxC-type" evidence="10">
    <location>
        <begin position="49"/>
        <end position="161"/>
    </location>
</feature>
<comment type="subcellular location">
    <subcellularLocation>
        <location evidence="1">Membrane</location>
        <topology evidence="1">Single-pass membrane protein</topology>
    </subcellularLocation>
</comment>
<evidence type="ECO:0000256" key="8">
    <source>
        <dbReference type="SAM" id="MobiDB-lite"/>
    </source>
</evidence>
<evidence type="ECO:0000313" key="11">
    <source>
        <dbReference type="EMBL" id="CAH6777614.1"/>
    </source>
</evidence>
<evidence type="ECO:0000256" key="4">
    <source>
        <dbReference type="ARBA" id="ARBA00022771"/>
    </source>
</evidence>
<dbReference type="GO" id="GO:0051205">
    <property type="term" value="P:protein insertion into membrane"/>
    <property type="evidence" value="ECO:0007669"/>
    <property type="project" value="TreeGrafter"/>
</dbReference>